<reference evidence="2" key="1">
    <citation type="journal article" date="2019" name="bioRxiv">
        <title>The Genome of the Zebra Mussel, Dreissena polymorpha: A Resource for Invasive Species Research.</title>
        <authorList>
            <person name="McCartney M.A."/>
            <person name="Auch B."/>
            <person name="Kono T."/>
            <person name="Mallez S."/>
            <person name="Zhang Y."/>
            <person name="Obille A."/>
            <person name="Becker A."/>
            <person name="Abrahante J.E."/>
            <person name="Garbe J."/>
            <person name="Badalamenti J.P."/>
            <person name="Herman A."/>
            <person name="Mangelson H."/>
            <person name="Liachko I."/>
            <person name="Sullivan S."/>
            <person name="Sone E.D."/>
            <person name="Koren S."/>
            <person name="Silverstein K.A.T."/>
            <person name="Beckman K.B."/>
            <person name="Gohl D.M."/>
        </authorList>
    </citation>
    <scope>NUCLEOTIDE SEQUENCE</scope>
    <source>
        <strain evidence="2">Duluth1</strain>
        <tissue evidence="2">Whole animal</tissue>
    </source>
</reference>
<dbReference type="AlphaFoldDB" id="A0A9D4CW70"/>
<gene>
    <name evidence="2" type="ORF">DPMN_057278</name>
</gene>
<reference evidence="2" key="2">
    <citation type="submission" date="2020-11" db="EMBL/GenBank/DDBJ databases">
        <authorList>
            <person name="McCartney M.A."/>
            <person name="Auch B."/>
            <person name="Kono T."/>
            <person name="Mallez S."/>
            <person name="Becker A."/>
            <person name="Gohl D.M."/>
            <person name="Silverstein K.A.T."/>
            <person name="Koren S."/>
            <person name="Bechman K.B."/>
            <person name="Herman A."/>
            <person name="Abrahante J.E."/>
            <person name="Garbe J."/>
        </authorList>
    </citation>
    <scope>NUCLEOTIDE SEQUENCE</scope>
    <source>
        <strain evidence="2">Duluth1</strain>
        <tissue evidence="2">Whole animal</tissue>
    </source>
</reference>
<evidence type="ECO:0000313" key="3">
    <source>
        <dbReference type="Proteomes" id="UP000828390"/>
    </source>
</evidence>
<protein>
    <submittedName>
        <fullName evidence="2">Uncharacterized protein</fullName>
    </submittedName>
</protein>
<name>A0A9D4CW70_DREPO</name>
<evidence type="ECO:0000256" key="1">
    <source>
        <dbReference type="SAM" id="MobiDB-lite"/>
    </source>
</evidence>
<feature type="region of interest" description="Disordered" evidence="1">
    <location>
        <begin position="66"/>
        <end position="86"/>
    </location>
</feature>
<sequence>MSFKEGVSGGFSKFSGQTLYPILNSIAKQVHPQYHHRSSAKDGTGLVMFKRWRKQPFLRLQCDGHQFDGDKKVDQKKHDAGQLKRR</sequence>
<accession>A0A9D4CW70</accession>
<keyword evidence="3" id="KW-1185">Reference proteome</keyword>
<dbReference type="Proteomes" id="UP000828390">
    <property type="component" value="Unassembled WGS sequence"/>
</dbReference>
<comment type="caution">
    <text evidence="2">The sequence shown here is derived from an EMBL/GenBank/DDBJ whole genome shotgun (WGS) entry which is preliminary data.</text>
</comment>
<dbReference type="EMBL" id="JAIWYP010000012">
    <property type="protein sequence ID" value="KAH3731270.1"/>
    <property type="molecule type" value="Genomic_DNA"/>
</dbReference>
<evidence type="ECO:0000313" key="2">
    <source>
        <dbReference type="EMBL" id="KAH3731270.1"/>
    </source>
</evidence>
<organism evidence="2 3">
    <name type="scientific">Dreissena polymorpha</name>
    <name type="common">Zebra mussel</name>
    <name type="synonym">Mytilus polymorpha</name>
    <dbReference type="NCBI Taxonomy" id="45954"/>
    <lineage>
        <taxon>Eukaryota</taxon>
        <taxon>Metazoa</taxon>
        <taxon>Spiralia</taxon>
        <taxon>Lophotrochozoa</taxon>
        <taxon>Mollusca</taxon>
        <taxon>Bivalvia</taxon>
        <taxon>Autobranchia</taxon>
        <taxon>Heteroconchia</taxon>
        <taxon>Euheterodonta</taxon>
        <taxon>Imparidentia</taxon>
        <taxon>Neoheterodontei</taxon>
        <taxon>Myida</taxon>
        <taxon>Dreissenoidea</taxon>
        <taxon>Dreissenidae</taxon>
        <taxon>Dreissena</taxon>
    </lineage>
</organism>
<proteinExistence type="predicted"/>